<dbReference type="SMART" id="SM00591">
    <property type="entry name" value="RWD"/>
    <property type="match status" value="1"/>
</dbReference>
<reference evidence="3" key="1">
    <citation type="submission" date="2022-11" db="UniProtKB">
        <authorList>
            <consortium name="EnsemblMetazoa"/>
        </authorList>
    </citation>
    <scope>IDENTIFICATION</scope>
</reference>
<keyword evidence="4" id="KW-1185">Reference proteome</keyword>
<accession>A0A914A7C2</accession>
<organism evidence="3 4">
    <name type="scientific">Patiria miniata</name>
    <name type="common">Bat star</name>
    <name type="synonym">Asterina miniata</name>
    <dbReference type="NCBI Taxonomy" id="46514"/>
    <lineage>
        <taxon>Eukaryota</taxon>
        <taxon>Metazoa</taxon>
        <taxon>Echinodermata</taxon>
        <taxon>Eleutherozoa</taxon>
        <taxon>Asterozoa</taxon>
        <taxon>Asteroidea</taxon>
        <taxon>Valvatacea</taxon>
        <taxon>Valvatida</taxon>
        <taxon>Asterinidae</taxon>
        <taxon>Patiria</taxon>
    </lineage>
</organism>
<dbReference type="InterPro" id="IPR016135">
    <property type="entry name" value="UBQ-conjugating_enzyme/RWD"/>
</dbReference>
<dbReference type="RefSeq" id="XP_038059693.1">
    <property type="nucleotide sequence ID" value="XM_038203765.1"/>
</dbReference>
<dbReference type="Gene3D" id="3.10.110.10">
    <property type="entry name" value="Ubiquitin Conjugating Enzyme"/>
    <property type="match status" value="1"/>
</dbReference>
<dbReference type="InterPro" id="IPR042770">
    <property type="entry name" value="RWDD4"/>
</dbReference>
<dbReference type="EnsemblMetazoa" id="XM_038203765.1">
    <property type="protein sequence ID" value="XP_038059693.1"/>
    <property type="gene ID" value="LOC119730743"/>
</dbReference>
<feature type="domain" description="RWD" evidence="2">
    <location>
        <begin position="9"/>
        <end position="110"/>
    </location>
</feature>
<dbReference type="PANTHER" id="PTHR21275">
    <property type="entry name" value="RWD DOMAIN-CONTAINING PROTEIN 4"/>
    <property type="match status" value="1"/>
</dbReference>
<dbReference type="GeneID" id="119730743"/>
<dbReference type="OrthoDB" id="10045773at2759"/>
<dbReference type="Proteomes" id="UP000887568">
    <property type="component" value="Unplaced"/>
</dbReference>
<evidence type="ECO:0000313" key="4">
    <source>
        <dbReference type="Proteomes" id="UP000887568"/>
    </source>
</evidence>
<dbReference type="PANTHER" id="PTHR21275:SF1">
    <property type="entry name" value="RWD DOMAIN-CONTAINING PROTEIN 4"/>
    <property type="match status" value="1"/>
</dbReference>
<proteinExistence type="predicted"/>
<dbReference type="Pfam" id="PF05773">
    <property type="entry name" value="RWD"/>
    <property type="match status" value="1"/>
</dbReference>
<dbReference type="SUPFAM" id="SSF54495">
    <property type="entry name" value="UBC-like"/>
    <property type="match status" value="1"/>
</dbReference>
<feature type="region of interest" description="Disordered" evidence="1">
    <location>
        <begin position="111"/>
        <end position="159"/>
    </location>
</feature>
<evidence type="ECO:0000259" key="2">
    <source>
        <dbReference type="PROSITE" id="PS50908"/>
    </source>
</evidence>
<dbReference type="CDD" id="cd23817">
    <property type="entry name" value="RWD-RWDD4"/>
    <property type="match status" value="1"/>
</dbReference>
<dbReference type="PROSITE" id="PS50908">
    <property type="entry name" value="RWD"/>
    <property type="match status" value="1"/>
</dbReference>
<dbReference type="CTD" id="201965"/>
<dbReference type="InterPro" id="IPR006575">
    <property type="entry name" value="RWD_dom"/>
</dbReference>
<protein>
    <recommendedName>
        <fullName evidence="2">RWD domain-containing protein</fullName>
    </recommendedName>
</protein>
<dbReference type="AlphaFoldDB" id="A0A914A7C2"/>
<name>A0A914A7C2_PATMI</name>
<evidence type="ECO:0000256" key="1">
    <source>
        <dbReference type="SAM" id="MobiDB-lite"/>
    </source>
</evidence>
<sequence>MACKESQEEEKEVLLSIYDGDECFKQTENAYQYRMGPEGHYKSFLLEIRWGDNYPEELPDINLDAFFNNHLQSAVRSSVVERIKAEAEQWLGSAMTYTLFEWAKENVEDLMSEQTEKTAQVKEDRKNTSESVPASKTKERKEALTKAQKRKLANRTDYKGEMPRGWDWVDIVKHLSKTGYSKHQENTDKTS</sequence>
<dbReference type="OMA" id="CGMTYTL"/>
<feature type="compositionally biased region" description="Basic and acidic residues" evidence="1">
    <location>
        <begin position="114"/>
        <end position="128"/>
    </location>
</feature>
<evidence type="ECO:0000313" key="3">
    <source>
        <dbReference type="EnsemblMetazoa" id="XP_038059693.1"/>
    </source>
</evidence>